<organism evidence="2 3">
    <name type="scientific">Streptacidiphilus fuscans</name>
    <dbReference type="NCBI Taxonomy" id="2789292"/>
    <lineage>
        <taxon>Bacteria</taxon>
        <taxon>Bacillati</taxon>
        <taxon>Actinomycetota</taxon>
        <taxon>Actinomycetes</taxon>
        <taxon>Kitasatosporales</taxon>
        <taxon>Streptomycetaceae</taxon>
        <taxon>Streptacidiphilus</taxon>
    </lineage>
</organism>
<evidence type="ECO:0000256" key="1">
    <source>
        <dbReference type="SAM" id="MobiDB-lite"/>
    </source>
</evidence>
<reference evidence="2" key="1">
    <citation type="submission" date="2020-11" db="EMBL/GenBank/DDBJ databases">
        <title>Isolation and identification of active actinomycetes.</title>
        <authorList>
            <person name="Yu B."/>
        </authorList>
    </citation>
    <scope>NUCLEOTIDE SEQUENCE</scope>
    <source>
        <strain evidence="2">NEAU-YB345</strain>
    </source>
</reference>
<proteinExistence type="predicted"/>
<protein>
    <recommendedName>
        <fullName evidence="4">[acyl-carrier-protein] S-malonyltransferase</fullName>
    </recommendedName>
</protein>
<keyword evidence="3" id="KW-1185">Reference proteome</keyword>
<accession>A0A931FFA5</accession>
<sequence>MIVARIGELTVTADEVDARVAELRLGPYAGLLPSPTTAEGRQLRRWTTQVLLTERVLRDHARRHDRPAPPDAPRPLPQSARIELGSVLAAVLATSPAAWAAYDLVTATVTVPEEAVRAYAAGAATDDSRRTERRSVVHRFRGQPVNQGRPYLVARHELPPPVAAVVFAGPVGAVVEPSPDHWFTLGKLELPARADPAAEALAAARDTLTGSQRRQVFAEWTSRQVARVTLMPGFEHPADIRQPDATHHH</sequence>
<comment type="caution">
    <text evidence="2">The sequence shown here is derived from an EMBL/GenBank/DDBJ whole genome shotgun (WGS) entry which is preliminary data.</text>
</comment>
<dbReference type="RefSeq" id="WP_196194785.1">
    <property type="nucleotide sequence ID" value="NZ_JADPRT010000006.1"/>
</dbReference>
<dbReference type="Proteomes" id="UP000657385">
    <property type="component" value="Unassembled WGS sequence"/>
</dbReference>
<evidence type="ECO:0000313" key="3">
    <source>
        <dbReference type="Proteomes" id="UP000657385"/>
    </source>
</evidence>
<dbReference type="AlphaFoldDB" id="A0A931FFA5"/>
<evidence type="ECO:0008006" key="4">
    <source>
        <dbReference type="Google" id="ProtNLM"/>
    </source>
</evidence>
<feature type="region of interest" description="Disordered" evidence="1">
    <location>
        <begin position="58"/>
        <end position="78"/>
    </location>
</feature>
<evidence type="ECO:0000313" key="2">
    <source>
        <dbReference type="EMBL" id="MBF9069606.1"/>
    </source>
</evidence>
<dbReference type="Pfam" id="PF23716">
    <property type="entry name" value="DUF7158"/>
    <property type="match status" value="1"/>
</dbReference>
<name>A0A931FFA5_9ACTN</name>
<dbReference type="InterPro" id="IPR055582">
    <property type="entry name" value="DUF7158"/>
</dbReference>
<gene>
    <name evidence="2" type="ORF">I2501_16400</name>
</gene>
<dbReference type="EMBL" id="JADPRT010000006">
    <property type="protein sequence ID" value="MBF9069606.1"/>
    <property type="molecule type" value="Genomic_DNA"/>
</dbReference>